<evidence type="ECO:0000256" key="10">
    <source>
        <dbReference type="ARBA" id="ARBA00023137"/>
    </source>
</evidence>
<dbReference type="GO" id="GO:0009637">
    <property type="term" value="P:response to blue light"/>
    <property type="evidence" value="ECO:0007669"/>
    <property type="project" value="UniProtKB-ARBA"/>
</dbReference>
<dbReference type="Pfam" id="PF07714">
    <property type="entry name" value="PK_Tyr_Ser-Thr"/>
    <property type="match status" value="1"/>
</dbReference>
<dbReference type="GO" id="GO:0005886">
    <property type="term" value="C:plasma membrane"/>
    <property type="evidence" value="ECO:0007669"/>
    <property type="project" value="TreeGrafter"/>
</dbReference>
<dbReference type="InterPro" id="IPR001245">
    <property type="entry name" value="Ser-Thr/Tyr_kinase_cat_dom"/>
</dbReference>
<dbReference type="AlphaFoldDB" id="M8B8S2"/>
<dbReference type="PANTHER" id="PTHR44329">
    <property type="entry name" value="SERINE/THREONINE-PROTEIN KINASE TNNI3K-RELATED"/>
    <property type="match status" value="1"/>
</dbReference>
<evidence type="ECO:0000256" key="9">
    <source>
        <dbReference type="ARBA" id="ARBA00022840"/>
    </source>
</evidence>
<dbReference type="FunFam" id="1.10.510.10:FF:000310">
    <property type="entry name" value="Serine/threonine-protein kinase HT1"/>
    <property type="match status" value="1"/>
</dbReference>
<organism evidence="14">
    <name type="scientific">Aegilops tauschii</name>
    <name type="common">Tausch's goatgrass</name>
    <name type="synonym">Aegilops squarrosa</name>
    <dbReference type="NCBI Taxonomy" id="37682"/>
    <lineage>
        <taxon>Eukaryota</taxon>
        <taxon>Viridiplantae</taxon>
        <taxon>Streptophyta</taxon>
        <taxon>Embryophyta</taxon>
        <taxon>Tracheophyta</taxon>
        <taxon>Spermatophyta</taxon>
        <taxon>Magnoliopsida</taxon>
        <taxon>Liliopsida</taxon>
        <taxon>Poales</taxon>
        <taxon>Poaceae</taxon>
        <taxon>BOP clade</taxon>
        <taxon>Pooideae</taxon>
        <taxon>Triticodae</taxon>
        <taxon>Triticeae</taxon>
        <taxon>Triticinae</taxon>
        <taxon>Aegilops</taxon>
    </lineage>
</organism>
<dbReference type="InterPro" id="IPR008271">
    <property type="entry name" value="Ser/Thr_kinase_AS"/>
</dbReference>
<dbReference type="GO" id="GO:0001659">
    <property type="term" value="P:temperature homeostasis"/>
    <property type="evidence" value="ECO:0007669"/>
    <property type="project" value="UniProtKB-ARBA"/>
</dbReference>
<evidence type="ECO:0000313" key="14">
    <source>
        <dbReference type="EnsemblPlants" id="EMT10391"/>
    </source>
</evidence>
<dbReference type="SUPFAM" id="SSF56112">
    <property type="entry name" value="Protein kinase-like (PK-like)"/>
    <property type="match status" value="1"/>
</dbReference>
<evidence type="ECO:0000256" key="1">
    <source>
        <dbReference type="ARBA" id="ARBA00004514"/>
    </source>
</evidence>
<dbReference type="GO" id="GO:0004674">
    <property type="term" value="F:protein serine/threonine kinase activity"/>
    <property type="evidence" value="ECO:0007669"/>
    <property type="project" value="UniProtKB-KW"/>
</dbReference>
<protein>
    <recommendedName>
        <fullName evidence="2">non-specific serine/threonine protein kinase</fullName>
        <ecNumber evidence="2">2.7.11.1</ecNumber>
    </recommendedName>
</protein>
<dbReference type="PRINTS" id="PR00109">
    <property type="entry name" value="TYRKINASE"/>
</dbReference>
<dbReference type="Gene3D" id="3.30.200.20">
    <property type="entry name" value="Phosphorylase Kinase, domain 1"/>
    <property type="match status" value="1"/>
</dbReference>
<dbReference type="GO" id="GO:0010114">
    <property type="term" value="P:response to red light"/>
    <property type="evidence" value="ECO:0007669"/>
    <property type="project" value="UniProtKB-ARBA"/>
</dbReference>
<evidence type="ECO:0000256" key="2">
    <source>
        <dbReference type="ARBA" id="ARBA00012513"/>
    </source>
</evidence>
<dbReference type="GO" id="GO:0005829">
    <property type="term" value="C:cytosol"/>
    <property type="evidence" value="ECO:0007669"/>
    <property type="project" value="UniProtKB-SubCell"/>
</dbReference>
<evidence type="ECO:0000256" key="6">
    <source>
        <dbReference type="ARBA" id="ARBA00022679"/>
    </source>
</evidence>
<evidence type="ECO:0000256" key="8">
    <source>
        <dbReference type="ARBA" id="ARBA00022777"/>
    </source>
</evidence>
<keyword evidence="3" id="KW-0963">Cytoplasm</keyword>
<dbReference type="GO" id="GO:1902456">
    <property type="term" value="P:regulation of stomatal opening"/>
    <property type="evidence" value="ECO:0007669"/>
    <property type="project" value="UniProtKB-ARBA"/>
</dbReference>
<keyword evidence="7" id="KW-0547">Nucleotide-binding</keyword>
<evidence type="ECO:0000259" key="13">
    <source>
        <dbReference type="PROSITE" id="PS50011"/>
    </source>
</evidence>
<keyword evidence="10" id="KW-0829">Tyrosine-protein kinase</keyword>
<comment type="catalytic activity">
    <reaction evidence="12">
        <text>L-seryl-[protein] + ATP = O-phospho-L-seryl-[protein] + ADP + H(+)</text>
        <dbReference type="Rhea" id="RHEA:17989"/>
        <dbReference type="Rhea" id="RHEA-COMP:9863"/>
        <dbReference type="Rhea" id="RHEA-COMP:11604"/>
        <dbReference type="ChEBI" id="CHEBI:15378"/>
        <dbReference type="ChEBI" id="CHEBI:29999"/>
        <dbReference type="ChEBI" id="CHEBI:30616"/>
        <dbReference type="ChEBI" id="CHEBI:83421"/>
        <dbReference type="ChEBI" id="CHEBI:456216"/>
        <dbReference type="EC" id="2.7.11.1"/>
    </reaction>
</comment>
<dbReference type="PROSITE" id="PS00108">
    <property type="entry name" value="PROTEIN_KINASE_ST"/>
    <property type="match status" value="1"/>
</dbReference>
<dbReference type="PROSITE" id="PS50011">
    <property type="entry name" value="PROTEIN_KINASE_DOM"/>
    <property type="match status" value="1"/>
</dbReference>
<dbReference type="EnsemblPlants" id="EMT10391">
    <property type="protein sequence ID" value="EMT10391"/>
    <property type="gene ID" value="F775_29048"/>
</dbReference>
<keyword evidence="8" id="KW-0418">Kinase</keyword>
<comment type="catalytic activity">
    <reaction evidence="11">
        <text>L-threonyl-[protein] + ATP = O-phospho-L-threonyl-[protein] + ADP + H(+)</text>
        <dbReference type="Rhea" id="RHEA:46608"/>
        <dbReference type="Rhea" id="RHEA-COMP:11060"/>
        <dbReference type="Rhea" id="RHEA-COMP:11605"/>
        <dbReference type="ChEBI" id="CHEBI:15378"/>
        <dbReference type="ChEBI" id="CHEBI:30013"/>
        <dbReference type="ChEBI" id="CHEBI:30616"/>
        <dbReference type="ChEBI" id="CHEBI:61977"/>
        <dbReference type="ChEBI" id="CHEBI:456216"/>
        <dbReference type="EC" id="2.7.11.1"/>
    </reaction>
</comment>
<evidence type="ECO:0000256" key="3">
    <source>
        <dbReference type="ARBA" id="ARBA00022490"/>
    </source>
</evidence>
<feature type="domain" description="Protein kinase" evidence="13">
    <location>
        <begin position="68"/>
        <end position="347"/>
    </location>
</feature>
<name>M8B8S2_AEGTA</name>
<dbReference type="PANTHER" id="PTHR44329:SF271">
    <property type="entry name" value="ATMRK1"/>
    <property type="match status" value="1"/>
</dbReference>
<dbReference type="FunFam" id="3.30.200.20:FF:000034">
    <property type="entry name" value="Kinase suppressor of Ras 1"/>
    <property type="match status" value="1"/>
</dbReference>
<accession>M8B8S2</accession>
<evidence type="ECO:0000256" key="4">
    <source>
        <dbReference type="ARBA" id="ARBA00022527"/>
    </source>
</evidence>
<sequence length="399" mass="43906">MASSAGDLPEVKFKRTGSLGSSDYVRADKIDLTSLDIQLEQQLNKKWGKTNIKSQGPKADWEIDLAKLEIRHVIAQGTYGTVYRGTYDGQQVAVKLLDWGEDGFATEAETTALRTSFKQEVAVWHKLSHPNVTRFIGASMGTTDLKIPVNDNGARANLPARACCVVVEYLAGGTLKQYLIKNRRRKLAYKVVVQLALDLSRGLSYLHSRKIVHRDVKTENMLLDTQRNLKIADFGVARVEAQNPKDMTGATGTLGYMAPEVLDGKPYNRKCDVYSFGICLWEIYCCDMPYPDLSFADVSSAVVHQNLRPDIPRCCPSAFANIMRKCWDGNPDKRPDMDEVVQLMEALDTSKGGGLPLILGAAAAFLRPFGGGLEVILRQAGAGFSALEISAFSNECDTS</sequence>
<comment type="subcellular location">
    <subcellularLocation>
        <location evidence="1">Cytoplasm</location>
        <location evidence="1">Cytosol</location>
    </subcellularLocation>
</comment>
<proteinExistence type="predicted"/>
<dbReference type="GO" id="GO:0005524">
    <property type="term" value="F:ATP binding"/>
    <property type="evidence" value="ECO:0007669"/>
    <property type="project" value="UniProtKB-KW"/>
</dbReference>
<dbReference type="Gene3D" id="1.10.510.10">
    <property type="entry name" value="Transferase(Phosphotransferase) domain 1"/>
    <property type="match status" value="1"/>
</dbReference>
<evidence type="ECO:0000256" key="7">
    <source>
        <dbReference type="ARBA" id="ARBA00022741"/>
    </source>
</evidence>
<keyword evidence="5" id="KW-0597">Phosphoprotein</keyword>
<evidence type="ECO:0000256" key="12">
    <source>
        <dbReference type="ARBA" id="ARBA00048679"/>
    </source>
</evidence>
<keyword evidence="6" id="KW-0808">Transferase</keyword>
<dbReference type="GO" id="GO:0004713">
    <property type="term" value="F:protein tyrosine kinase activity"/>
    <property type="evidence" value="ECO:0007669"/>
    <property type="project" value="UniProtKB-KW"/>
</dbReference>
<reference evidence="14" key="1">
    <citation type="submission" date="2015-06" db="UniProtKB">
        <authorList>
            <consortium name="EnsemblPlants"/>
        </authorList>
    </citation>
    <scope>IDENTIFICATION</scope>
</reference>
<dbReference type="EC" id="2.7.11.1" evidence="2"/>
<dbReference type="GO" id="GO:0071244">
    <property type="term" value="P:cellular response to carbon dioxide"/>
    <property type="evidence" value="ECO:0007669"/>
    <property type="project" value="UniProtKB-ARBA"/>
</dbReference>
<evidence type="ECO:0000256" key="5">
    <source>
        <dbReference type="ARBA" id="ARBA00022553"/>
    </source>
</evidence>
<keyword evidence="9" id="KW-0067">ATP-binding</keyword>
<evidence type="ECO:0000256" key="11">
    <source>
        <dbReference type="ARBA" id="ARBA00047899"/>
    </source>
</evidence>
<dbReference type="InterPro" id="IPR051681">
    <property type="entry name" value="Ser/Thr_Kinases-Pseudokinases"/>
</dbReference>
<keyword evidence="4" id="KW-0723">Serine/threonine-protein kinase</keyword>
<dbReference type="CDD" id="cd13999">
    <property type="entry name" value="STKc_MAP3K-like"/>
    <property type="match status" value="1"/>
</dbReference>
<dbReference type="SMART" id="SM00220">
    <property type="entry name" value="S_TKc"/>
    <property type="match status" value="1"/>
</dbReference>
<dbReference type="InterPro" id="IPR011009">
    <property type="entry name" value="Kinase-like_dom_sf"/>
</dbReference>
<dbReference type="InterPro" id="IPR000719">
    <property type="entry name" value="Prot_kinase_dom"/>
</dbReference>